<keyword evidence="4" id="KW-1133">Transmembrane helix</keyword>
<keyword evidence="1" id="KW-0378">Hydrolase</keyword>
<keyword evidence="1" id="KW-0326">Glycosidase</keyword>
<reference evidence="6 7" key="1">
    <citation type="journal article" date="2018" name="Int. J. Syst. Evol. Microbiol.">
        <title>Micromonospora globbae sp. nov., an endophytic actinomycete isolated from roots of Globba winitii C. H. Wright.</title>
        <authorList>
            <person name="Kuncharoen N."/>
            <person name="Pittayakhajonwut P."/>
            <person name="Tanasupawat S."/>
        </authorList>
    </citation>
    <scope>NUCLEOTIDE SEQUENCE [LARGE SCALE GENOMIC DNA]</scope>
    <source>
        <strain evidence="6 7">WPS1-2</strain>
    </source>
</reference>
<evidence type="ECO:0000313" key="7">
    <source>
        <dbReference type="Proteomes" id="UP000285744"/>
    </source>
</evidence>
<feature type="compositionally biased region" description="Basic and acidic residues" evidence="3">
    <location>
        <begin position="42"/>
        <end position="52"/>
    </location>
</feature>
<dbReference type="SUPFAM" id="SSF49265">
    <property type="entry name" value="Fibronectin type III"/>
    <property type="match status" value="1"/>
</dbReference>
<dbReference type="GO" id="GO:0000272">
    <property type="term" value="P:polysaccharide catabolic process"/>
    <property type="evidence" value="ECO:0007669"/>
    <property type="project" value="UniProtKB-KW"/>
</dbReference>
<organism evidence="6 7">
    <name type="scientific">Micromonospora globbae</name>
    <dbReference type="NCBI Taxonomy" id="1894969"/>
    <lineage>
        <taxon>Bacteria</taxon>
        <taxon>Bacillati</taxon>
        <taxon>Actinomycetota</taxon>
        <taxon>Actinomycetes</taxon>
        <taxon>Micromonosporales</taxon>
        <taxon>Micromonosporaceae</taxon>
        <taxon>Micromonospora</taxon>
    </lineage>
</organism>
<dbReference type="AlphaFoldDB" id="A0A420F957"/>
<keyword evidence="4" id="KW-0812">Transmembrane</keyword>
<feature type="domain" description="Fibronectin type-III" evidence="5">
    <location>
        <begin position="192"/>
        <end position="284"/>
    </location>
</feature>
<protein>
    <recommendedName>
        <fullName evidence="5">Fibronectin type-III domain-containing protein</fullName>
    </recommendedName>
</protein>
<feature type="region of interest" description="Disordered" evidence="3">
    <location>
        <begin position="1"/>
        <end position="115"/>
    </location>
</feature>
<dbReference type="EMBL" id="RAQQ01000001">
    <property type="protein sequence ID" value="RKF29467.1"/>
    <property type="molecule type" value="Genomic_DNA"/>
</dbReference>
<evidence type="ECO:0000256" key="1">
    <source>
        <dbReference type="ARBA" id="ARBA00023295"/>
    </source>
</evidence>
<dbReference type="InterPro" id="IPR013783">
    <property type="entry name" value="Ig-like_fold"/>
</dbReference>
<keyword evidence="4" id="KW-0472">Membrane</keyword>
<dbReference type="GO" id="GO:0016798">
    <property type="term" value="F:hydrolase activity, acting on glycosyl bonds"/>
    <property type="evidence" value="ECO:0007669"/>
    <property type="project" value="UniProtKB-KW"/>
</dbReference>
<accession>A0A420F957</accession>
<proteinExistence type="predicted"/>
<evidence type="ECO:0000259" key="5">
    <source>
        <dbReference type="PROSITE" id="PS50853"/>
    </source>
</evidence>
<dbReference type="Proteomes" id="UP000285744">
    <property type="component" value="Unassembled WGS sequence"/>
</dbReference>
<evidence type="ECO:0000313" key="6">
    <source>
        <dbReference type="EMBL" id="RKF29467.1"/>
    </source>
</evidence>
<dbReference type="InterPro" id="IPR003961">
    <property type="entry name" value="FN3_dom"/>
</dbReference>
<feature type="transmembrane region" description="Helical" evidence="4">
    <location>
        <begin position="145"/>
        <end position="168"/>
    </location>
</feature>
<feature type="compositionally biased region" description="Polar residues" evidence="3">
    <location>
        <begin position="1"/>
        <end position="20"/>
    </location>
</feature>
<dbReference type="CDD" id="cd00063">
    <property type="entry name" value="FN3"/>
    <property type="match status" value="1"/>
</dbReference>
<evidence type="ECO:0000256" key="4">
    <source>
        <dbReference type="SAM" id="Phobius"/>
    </source>
</evidence>
<feature type="region of interest" description="Disordered" evidence="3">
    <location>
        <begin position="172"/>
        <end position="196"/>
    </location>
</feature>
<dbReference type="OrthoDB" id="3351163at2"/>
<gene>
    <name evidence="6" type="ORF">D7I43_01935</name>
</gene>
<feature type="compositionally biased region" description="Pro residues" evidence="3">
    <location>
        <begin position="176"/>
        <end position="194"/>
    </location>
</feature>
<comment type="caution">
    <text evidence="6">The sequence shown here is derived from an EMBL/GenBank/DDBJ whole genome shotgun (WGS) entry which is preliminary data.</text>
</comment>
<evidence type="ECO:0000256" key="3">
    <source>
        <dbReference type="SAM" id="MobiDB-lite"/>
    </source>
</evidence>
<dbReference type="PROSITE" id="PS50853">
    <property type="entry name" value="FN3"/>
    <property type="match status" value="1"/>
</dbReference>
<sequence length="284" mass="28167">MTAPPWSTTAPPQPLPTTGESDPESAGPADMAEPPAPGTTPHPEDSPEHGDPATRAPDGPAYPGPADPADSADHRPEAPGAVPGAADPQPGYGPTAQPAASQAPTGTGGVAYDAARVPGHPAYQVSVPPAYPVDEPEPRGRGRGAVAVAVTAAIVAVAAAAGVGALVLGRDAEPPQGAPSPTPAAPTASGPPPGDLRLRDDLTTITLTWTDPSGGVVPFMVAGGRAGQSLGVMASVDPGSTSYTVNGLNSRVDYCFTVLAVWSTDTFATSGQVCTEREGRTPSS</sequence>
<dbReference type="InterPro" id="IPR036116">
    <property type="entry name" value="FN3_sf"/>
</dbReference>
<evidence type="ECO:0000256" key="2">
    <source>
        <dbReference type="ARBA" id="ARBA00023326"/>
    </source>
</evidence>
<feature type="compositionally biased region" description="Low complexity" evidence="3">
    <location>
        <begin position="93"/>
        <end position="105"/>
    </location>
</feature>
<keyword evidence="2" id="KW-0624">Polysaccharide degradation</keyword>
<keyword evidence="2" id="KW-0119">Carbohydrate metabolism</keyword>
<dbReference type="Gene3D" id="2.60.40.10">
    <property type="entry name" value="Immunoglobulins"/>
    <property type="match status" value="1"/>
</dbReference>
<name>A0A420F957_9ACTN</name>